<evidence type="ECO:0000256" key="1">
    <source>
        <dbReference type="SAM" id="SignalP"/>
    </source>
</evidence>
<name>A0A6M4AVI0_9SPHN</name>
<gene>
    <name evidence="2" type="ORF">GV829_07550</name>
</gene>
<dbReference type="KEGG" id="slan:GV829_07550"/>
<reference evidence="2 3" key="1">
    <citation type="submission" date="2020-01" db="EMBL/GenBank/DDBJ databases">
        <title>Sphingomonas sp. strain CSW-10.</title>
        <authorList>
            <person name="Chen W.-M."/>
        </authorList>
    </citation>
    <scope>NUCLEOTIDE SEQUENCE [LARGE SCALE GENOMIC DNA]</scope>
    <source>
        <strain evidence="2 3">CSW-10</strain>
    </source>
</reference>
<keyword evidence="1" id="KW-0732">Signal</keyword>
<feature type="chain" id="PRO_5026762086" description="Invasion associated locus B family protein" evidence="1">
    <location>
        <begin position="27"/>
        <end position="165"/>
    </location>
</feature>
<dbReference type="EMBL" id="CP053015">
    <property type="protein sequence ID" value="QJQ32322.1"/>
    <property type="molecule type" value="Genomic_DNA"/>
</dbReference>
<dbReference type="AlphaFoldDB" id="A0A6M4AVI0"/>
<dbReference type="RefSeq" id="WP_169945467.1">
    <property type="nucleotide sequence ID" value="NZ_CP053015.1"/>
</dbReference>
<feature type="signal peptide" evidence="1">
    <location>
        <begin position="1"/>
        <end position="26"/>
    </location>
</feature>
<dbReference type="Proteomes" id="UP000503018">
    <property type="component" value="Chromosome"/>
</dbReference>
<sequence length="165" mass="17552">MRLYLAFTFAALTTLTAALPATPALARDSLGVFGDWGAFRDPETPRCYAIAEPESATIAGGYATIGFWPADRVRSQIFLRFPRPLDTRRAPALTIGSQRFLLSPRGAGAWARDARMDAAIVAAMRSSTAMSVTAIGQRGGTMTASWRLRGAATAIDAAALGCARR</sequence>
<keyword evidence="3" id="KW-1185">Reference proteome</keyword>
<evidence type="ECO:0008006" key="4">
    <source>
        <dbReference type="Google" id="ProtNLM"/>
    </source>
</evidence>
<proteinExistence type="predicted"/>
<organism evidence="2 3">
    <name type="scientific">Sphingomonas lacunae</name>
    <dbReference type="NCBI Taxonomy" id="2698828"/>
    <lineage>
        <taxon>Bacteria</taxon>
        <taxon>Pseudomonadati</taxon>
        <taxon>Pseudomonadota</taxon>
        <taxon>Alphaproteobacteria</taxon>
        <taxon>Sphingomonadales</taxon>
        <taxon>Sphingomonadaceae</taxon>
        <taxon>Sphingomonas</taxon>
    </lineage>
</organism>
<accession>A0A6M4AVI0</accession>
<evidence type="ECO:0000313" key="3">
    <source>
        <dbReference type="Proteomes" id="UP000503018"/>
    </source>
</evidence>
<protein>
    <recommendedName>
        <fullName evidence="4">Invasion associated locus B family protein</fullName>
    </recommendedName>
</protein>
<evidence type="ECO:0000313" key="2">
    <source>
        <dbReference type="EMBL" id="QJQ32322.1"/>
    </source>
</evidence>